<keyword evidence="7" id="KW-0819">tRNA processing</keyword>
<protein>
    <recommendedName>
        <fullName evidence="3">tRNA (guanine(46)-N(7))-methyltransferase</fullName>
        <ecNumber evidence="3">2.1.1.33</ecNumber>
    </recommendedName>
</protein>
<keyword evidence="6" id="KW-0949">S-adenosyl-L-methionine</keyword>
<evidence type="ECO:0000256" key="2">
    <source>
        <dbReference type="ARBA" id="ARBA00003015"/>
    </source>
</evidence>
<evidence type="ECO:0000313" key="8">
    <source>
        <dbReference type="EMBL" id="MBF4808801.1"/>
    </source>
</evidence>
<keyword evidence="4 8" id="KW-0489">Methyltransferase</keyword>
<comment type="catalytic activity">
    <reaction evidence="1">
        <text>guanosine(46) in tRNA + S-adenosyl-L-methionine = N(7)-methylguanosine(46) in tRNA + S-adenosyl-L-homocysteine</text>
        <dbReference type="Rhea" id="RHEA:42708"/>
        <dbReference type="Rhea" id="RHEA-COMP:10188"/>
        <dbReference type="Rhea" id="RHEA-COMP:10189"/>
        <dbReference type="ChEBI" id="CHEBI:57856"/>
        <dbReference type="ChEBI" id="CHEBI:59789"/>
        <dbReference type="ChEBI" id="CHEBI:74269"/>
        <dbReference type="ChEBI" id="CHEBI:74480"/>
        <dbReference type="EC" id="2.1.1.33"/>
    </reaction>
</comment>
<dbReference type="Gene3D" id="3.40.50.150">
    <property type="entry name" value="Vaccinia Virus protein VP39"/>
    <property type="match status" value="1"/>
</dbReference>
<dbReference type="Proteomes" id="UP000772566">
    <property type="component" value="Unassembled WGS sequence"/>
</dbReference>
<comment type="function">
    <text evidence="2">Catalyzes the formation of N(7)-methylguanine at position 46 (m7G46) in tRNA.</text>
</comment>
<dbReference type="CDD" id="cd02440">
    <property type="entry name" value="AdoMet_MTases"/>
    <property type="match status" value="1"/>
</dbReference>
<dbReference type="GO" id="GO:0008176">
    <property type="term" value="F:tRNA (guanine(46)-N7)-methyltransferase activity"/>
    <property type="evidence" value="ECO:0007669"/>
    <property type="project" value="UniProtKB-EC"/>
</dbReference>
<evidence type="ECO:0000256" key="6">
    <source>
        <dbReference type="ARBA" id="ARBA00022691"/>
    </source>
</evidence>
<evidence type="ECO:0000256" key="7">
    <source>
        <dbReference type="ARBA" id="ARBA00022694"/>
    </source>
</evidence>
<dbReference type="InterPro" id="IPR003358">
    <property type="entry name" value="tRNA_(Gua-N-7)_MeTrfase_Trmb"/>
</dbReference>
<dbReference type="SUPFAM" id="SSF53335">
    <property type="entry name" value="S-adenosyl-L-methionine-dependent methyltransferases"/>
    <property type="match status" value="1"/>
</dbReference>
<keyword evidence="5" id="KW-0808">Transferase</keyword>
<evidence type="ECO:0000256" key="3">
    <source>
        <dbReference type="ARBA" id="ARBA00011977"/>
    </source>
</evidence>
<dbReference type="PANTHER" id="PTHR23417:SF14">
    <property type="entry name" value="PENTACOTRIPEPTIDE-REPEAT REGION OF PRORP DOMAIN-CONTAINING PROTEIN"/>
    <property type="match status" value="1"/>
</dbReference>
<dbReference type="Pfam" id="PF02390">
    <property type="entry name" value="Methyltransf_4"/>
    <property type="match status" value="1"/>
</dbReference>
<organism evidence="8 9">
    <name type="scientific">Lancefieldella parvula</name>
    <dbReference type="NCBI Taxonomy" id="1382"/>
    <lineage>
        <taxon>Bacteria</taxon>
        <taxon>Bacillati</taxon>
        <taxon>Actinomycetota</taxon>
        <taxon>Coriobacteriia</taxon>
        <taxon>Coriobacteriales</taxon>
        <taxon>Atopobiaceae</taxon>
        <taxon>Lancefieldella</taxon>
    </lineage>
</organism>
<dbReference type="GO" id="GO:0043527">
    <property type="term" value="C:tRNA methyltransferase complex"/>
    <property type="evidence" value="ECO:0007669"/>
    <property type="project" value="TreeGrafter"/>
</dbReference>
<name>A0A930VYB0_9ACTN</name>
<comment type="caution">
    <text evidence="8">The sequence shown here is derived from an EMBL/GenBank/DDBJ whole genome shotgun (WGS) entry which is preliminary data.</text>
</comment>
<dbReference type="PROSITE" id="PS51625">
    <property type="entry name" value="SAM_MT_TRMB"/>
    <property type="match status" value="1"/>
</dbReference>
<dbReference type="EMBL" id="JABZGT010000026">
    <property type="protein sequence ID" value="MBF4808801.1"/>
    <property type="molecule type" value="Genomic_DNA"/>
</dbReference>
<proteinExistence type="predicted"/>
<feature type="non-terminal residue" evidence="8">
    <location>
        <position position="131"/>
    </location>
</feature>
<dbReference type="InterPro" id="IPR029063">
    <property type="entry name" value="SAM-dependent_MTases_sf"/>
</dbReference>
<evidence type="ECO:0000256" key="1">
    <source>
        <dbReference type="ARBA" id="ARBA00000142"/>
    </source>
</evidence>
<dbReference type="EC" id="2.1.1.33" evidence="3"/>
<sequence length="131" mass="14190">MRALHARLPKNFVLEERLEAYSSVIEPHPEALKGMWASACAPITAEGHIPFSEIRVDLGCGKGSFTAAQAKAHPDVLFVAIDTEPICISYAAKTIYEAGIPNAIVVPGTGMKIDEYFSPEEVSVIYLNFPA</sequence>
<reference evidence="8" key="1">
    <citation type="submission" date="2020-04" db="EMBL/GenBank/DDBJ databases">
        <title>Deep metagenomics examines the oral microbiome during advanced dental caries in children, revealing novel taxa and co-occurrences with host molecules.</title>
        <authorList>
            <person name="Baker J.L."/>
            <person name="Morton J.T."/>
            <person name="Dinis M."/>
            <person name="Alvarez R."/>
            <person name="Tran N.C."/>
            <person name="Knight R."/>
            <person name="Edlund A."/>
        </authorList>
    </citation>
    <scope>NUCLEOTIDE SEQUENCE</scope>
    <source>
        <strain evidence="8">JCVI_22A_bin.2</strain>
    </source>
</reference>
<evidence type="ECO:0000256" key="4">
    <source>
        <dbReference type="ARBA" id="ARBA00022603"/>
    </source>
</evidence>
<dbReference type="PANTHER" id="PTHR23417">
    <property type="entry name" value="3-DEOXY-D-MANNO-OCTULOSONIC-ACID TRANSFERASE/TRNA GUANINE-N 7 - -METHYLTRANSFERASE"/>
    <property type="match status" value="1"/>
</dbReference>
<gene>
    <name evidence="8" type="ORF">HXK23_01025</name>
</gene>
<dbReference type="AlphaFoldDB" id="A0A930VYB0"/>
<evidence type="ECO:0000313" key="9">
    <source>
        <dbReference type="Proteomes" id="UP000772566"/>
    </source>
</evidence>
<evidence type="ECO:0000256" key="5">
    <source>
        <dbReference type="ARBA" id="ARBA00022679"/>
    </source>
</evidence>
<accession>A0A930VYB0</accession>